<dbReference type="AlphaFoldDB" id="A0A8G2E8B0"/>
<evidence type="ECO:0000313" key="2">
    <source>
        <dbReference type="Proteomes" id="UP000078124"/>
    </source>
</evidence>
<name>A0A8G2E8B0_RAOPL</name>
<proteinExistence type="predicted"/>
<dbReference type="EMBL" id="FLAC01000008">
    <property type="protein sequence ID" value="SBM07956.1"/>
    <property type="molecule type" value="Genomic_DNA"/>
</dbReference>
<protein>
    <submittedName>
        <fullName evidence="1">Uncharacterized protein</fullName>
    </submittedName>
</protein>
<gene>
    <name evidence="1" type="ORF">SAMEA2273876_02487</name>
</gene>
<reference evidence="1 2" key="1">
    <citation type="submission" date="2016-05" db="EMBL/GenBank/DDBJ databases">
        <authorList>
            <consortium name="Pathogen Informatics"/>
        </authorList>
    </citation>
    <scope>NUCLEOTIDE SEQUENCE [LARGE SCALE GENOMIC DNA]</scope>
    <source>
        <strain evidence="1 2">2880STDY5682802</strain>
    </source>
</reference>
<organism evidence="1 2">
    <name type="scientific">Raoultella planticola</name>
    <name type="common">Klebsiella planticola</name>
    <dbReference type="NCBI Taxonomy" id="575"/>
    <lineage>
        <taxon>Bacteria</taxon>
        <taxon>Pseudomonadati</taxon>
        <taxon>Pseudomonadota</taxon>
        <taxon>Gammaproteobacteria</taxon>
        <taxon>Enterobacterales</taxon>
        <taxon>Enterobacteriaceae</taxon>
        <taxon>Klebsiella/Raoultella group</taxon>
        <taxon>Raoultella</taxon>
    </lineage>
</organism>
<comment type="caution">
    <text evidence="1">The sequence shown here is derived from an EMBL/GenBank/DDBJ whole genome shotgun (WGS) entry which is preliminary data.</text>
</comment>
<evidence type="ECO:0000313" key="1">
    <source>
        <dbReference type="EMBL" id="SBM07956.1"/>
    </source>
</evidence>
<accession>A0A8G2E8B0</accession>
<sequence>MTAPCDAKRCDTEVVACGLRPPGVNLRDIFFLFQEEVLRIRLLRLKVAEKKHGGR</sequence>
<dbReference type="Proteomes" id="UP000078124">
    <property type="component" value="Unassembled WGS sequence"/>
</dbReference>